<keyword evidence="7" id="KW-0139">CF(1)</keyword>
<name>W6N4H1_CLOTY</name>
<evidence type="ECO:0000256" key="7">
    <source>
        <dbReference type="HAMAP-Rule" id="MF_01416"/>
    </source>
</evidence>
<dbReference type="AlphaFoldDB" id="W6N4H1"/>
<evidence type="ECO:0000313" key="9">
    <source>
        <dbReference type="Proteomes" id="UP000019482"/>
    </source>
</evidence>
<proteinExistence type="inferred from homology"/>
<keyword evidence="2 7" id="KW-0813">Transport</keyword>
<gene>
    <name evidence="7" type="primary">atpH</name>
    <name evidence="8" type="ORF">CTDIVETGP_1146</name>
</gene>
<keyword evidence="7" id="KW-1003">Cell membrane</keyword>
<keyword evidence="5 7" id="KW-0472">Membrane</keyword>
<comment type="function">
    <text evidence="7">F(1)F(0) ATP synthase produces ATP from ADP in the presence of a proton or sodium gradient. F-type ATPases consist of two structural domains, F(1) containing the extramembraneous catalytic core and F(0) containing the membrane proton channel, linked together by a central stalk and a peripheral stalk. During catalysis, ATP synthesis in the catalytic domain of F(1) is coupled via a rotary mechanism of the central stalk subunits to proton translocation.</text>
</comment>
<comment type="caution">
    <text evidence="8">The sequence shown here is derived from an EMBL/GenBank/DDBJ whole genome shotgun (WGS) entry which is preliminary data.</text>
</comment>
<evidence type="ECO:0000256" key="4">
    <source>
        <dbReference type="ARBA" id="ARBA00023065"/>
    </source>
</evidence>
<comment type="similarity">
    <text evidence="7">Belongs to the ATPase delta chain family.</text>
</comment>
<dbReference type="GO" id="GO:0005886">
    <property type="term" value="C:plasma membrane"/>
    <property type="evidence" value="ECO:0007669"/>
    <property type="project" value="UniProtKB-SubCell"/>
</dbReference>
<dbReference type="NCBIfam" id="TIGR01145">
    <property type="entry name" value="ATP_synt_delta"/>
    <property type="match status" value="1"/>
</dbReference>
<dbReference type="HAMAP" id="MF_01416">
    <property type="entry name" value="ATP_synth_delta_bact"/>
    <property type="match status" value="1"/>
</dbReference>
<sequence>MYEYLDRRYALAIYNIAEEKGKVKEYLEEFREVVKLIKNDPKLLEIVEHPEVSTTAKEKIFADIFKGRVDDDIFSYLMILIQKDRIMSIENNFKEFENIYLEKNNTVVAKVKTVIPLKPDEEKELINKLEKKFNKKVLIKAELDPSIIGGVYVDIDNEVIDGTIKSKLSEMKKIMLKRD</sequence>
<dbReference type="Proteomes" id="UP000019482">
    <property type="component" value="Unassembled WGS sequence"/>
</dbReference>
<comment type="subcellular location">
    <subcellularLocation>
        <location evidence="7">Cell membrane</location>
        <topology evidence="7">Peripheral membrane protein</topology>
    </subcellularLocation>
    <subcellularLocation>
        <location evidence="1">Membrane</location>
    </subcellularLocation>
</comment>
<dbReference type="Pfam" id="PF00213">
    <property type="entry name" value="OSCP"/>
    <property type="match status" value="1"/>
</dbReference>
<keyword evidence="4 7" id="KW-0406">Ion transport</keyword>
<evidence type="ECO:0000256" key="5">
    <source>
        <dbReference type="ARBA" id="ARBA00023136"/>
    </source>
</evidence>
<dbReference type="OrthoDB" id="9802471at2"/>
<evidence type="ECO:0000256" key="6">
    <source>
        <dbReference type="ARBA" id="ARBA00023310"/>
    </source>
</evidence>
<keyword evidence="9" id="KW-1185">Reference proteome</keyword>
<reference evidence="8 9" key="1">
    <citation type="journal article" date="2015" name="Genome Announc.">
        <title>Draft Genome Sequence of Clostridium tyrobutyricum Strain DIVETGP, Isolated from Cow's Milk for Grana Padano Production.</title>
        <authorList>
            <person name="Soggiu A."/>
            <person name="Piras C."/>
            <person name="Gaiarsa S."/>
            <person name="Sassera D."/>
            <person name="Roncada P."/>
            <person name="Bendixen E."/>
            <person name="Brasca M."/>
            <person name="Bonizzi L."/>
        </authorList>
    </citation>
    <scope>NUCLEOTIDE SEQUENCE [LARGE SCALE GENOMIC DNA]</scope>
    <source>
        <strain evidence="8 9">DIVETGP</strain>
    </source>
</reference>
<dbReference type="PANTHER" id="PTHR11910">
    <property type="entry name" value="ATP SYNTHASE DELTA CHAIN"/>
    <property type="match status" value="1"/>
</dbReference>
<comment type="function">
    <text evidence="7">This protein is part of the stalk that links CF(0) to CF(1). It either transmits conformational changes from CF(0) to CF(1) or is implicated in proton conduction.</text>
</comment>
<dbReference type="GO" id="GO:0045259">
    <property type="term" value="C:proton-transporting ATP synthase complex"/>
    <property type="evidence" value="ECO:0007669"/>
    <property type="project" value="UniProtKB-KW"/>
</dbReference>
<dbReference type="PRINTS" id="PR00125">
    <property type="entry name" value="ATPASEDELTA"/>
</dbReference>
<dbReference type="Gene3D" id="1.10.520.20">
    <property type="entry name" value="N-terminal domain of the delta subunit of the F1F0-ATP synthase"/>
    <property type="match status" value="1"/>
</dbReference>
<protein>
    <recommendedName>
        <fullName evidence="7">ATP synthase subunit delta</fullName>
    </recommendedName>
    <alternativeName>
        <fullName evidence="7">ATP synthase F(1) sector subunit delta</fullName>
    </alternativeName>
    <alternativeName>
        <fullName evidence="7">F-type ATPase subunit delta</fullName>
        <shortName evidence="7">F-ATPase subunit delta</shortName>
    </alternativeName>
</protein>
<dbReference type="GeneID" id="29420217"/>
<dbReference type="EMBL" id="CBXI010000017">
    <property type="protein sequence ID" value="CDL91076.1"/>
    <property type="molecule type" value="Genomic_DNA"/>
</dbReference>
<evidence type="ECO:0000313" key="8">
    <source>
        <dbReference type="EMBL" id="CDL91076.1"/>
    </source>
</evidence>
<organism evidence="8 9">
    <name type="scientific">Clostridium tyrobutyricum DIVETGP</name>
    <dbReference type="NCBI Taxonomy" id="1408889"/>
    <lineage>
        <taxon>Bacteria</taxon>
        <taxon>Bacillati</taxon>
        <taxon>Bacillota</taxon>
        <taxon>Clostridia</taxon>
        <taxon>Eubacteriales</taxon>
        <taxon>Clostridiaceae</taxon>
        <taxon>Clostridium</taxon>
    </lineage>
</organism>
<dbReference type="RefSeq" id="WP_017894689.1">
    <property type="nucleotide sequence ID" value="NZ_CBXI010000017.1"/>
</dbReference>
<dbReference type="InterPro" id="IPR026015">
    <property type="entry name" value="ATP_synth_OSCP/delta_N_sf"/>
</dbReference>
<dbReference type="GO" id="GO:0046933">
    <property type="term" value="F:proton-transporting ATP synthase activity, rotational mechanism"/>
    <property type="evidence" value="ECO:0007669"/>
    <property type="project" value="UniProtKB-UniRule"/>
</dbReference>
<keyword evidence="6 7" id="KW-0066">ATP synthesis</keyword>
<dbReference type="SUPFAM" id="SSF47928">
    <property type="entry name" value="N-terminal domain of the delta subunit of the F1F0-ATP synthase"/>
    <property type="match status" value="1"/>
</dbReference>
<keyword evidence="3 7" id="KW-0375">Hydrogen ion transport</keyword>
<keyword evidence="8" id="KW-0378">Hydrolase</keyword>
<evidence type="ECO:0000256" key="1">
    <source>
        <dbReference type="ARBA" id="ARBA00004370"/>
    </source>
</evidence>
<dbReference type="InterPro" id="IPR000711">
    <property type="entry name" value="ATPase_OSCP/dsu"/>
</dbReference>
<dbReference type="NCBIfam" id="NF004403">
    <property type="entry name" value="PRK05758.2-4"/>
    <property type="match status" value="1"/>
</dbReference>
<evidence type="ECO:0000256" key="3">
    <source>
        <dbReference type="ARBA" id="ARBA00022781"/>
    </source>
</evidence>
<accession>W6N4H1</accession>
<evidence type="ECO:0000256" key="2">
    <source>
        <dbReference type="ARBA" id="ARBA00022448"/>
    </source>
</evidence>
<dbReference type="GO" id="GO:0016787">
    <property type="term" value="F:hydrolase activity"/>
    <property type="evidence" value="ECO:0007669"/>
    <property type="project" value="UniProtKB-KW"/>
</dbReference>